<dbReference type="PANTHER" id="PTHR10357">
    <property type="entry name" value="ALPHA-AMYLASE FAMILY MEMBER"/>
    <property type="match status" value="1"/>
</dbReference>
<dbReference type="NCBIfam" id="TIGR02401">
    <property type="entry name" value="trehalose_TreY"/>
    <property type="match status" value="1"/>
</dbReference>
<organism evidence="2 3">
    <name type="scientific">Candidatus Protochlamydia naegleriophila</name>
    <dbReference type="NCBI Taxonomy" id="389348"/>
    <lineage>
        <taxon>Bacteria</taxon>
        <taxon>Pseudomonadati</taxon>
        <taxon>Chlamydiota</taxon>
        <taxon>Chlamydiia</taxon>
        <taxon>Parachlamydiales</taxon>
        <taxon>Parachlamydiaceae</taxon>
        <taxon>Candidatus Protochlamydia</taxon>
    </lineage>
</organism>
<dbReference type="Proteomes" id="UP000069902">
    <property type="component" value="Chromosome cPNK"/>
</dbReference>
<dbReference type="GO" id="GO:0030980">
    <property type="term" value="P:alpha-glucan catabolic process"/>
    <property type="evidence" value="ECO:0007669"/>
    <property type="project" value="TreeGrafter"/>
</dbReference>
<evidence type="ECO:0000313" key="3">
    <source>
        <dbReference type="Proteomes" id="UP000069902"/>
    </source>
</evidence>
<gene>
    <name evidence="2" type="ORF">PNK_1022</name>
</gene>
<dbReference type="GO" id="GO:0047470">
    <property type="term" value="F:(1,4)-alpha-D-glucan 1-alpha-D-glucosylmutase activity"/>
    <property type="evidence" value="ECO:0007669"/>
    <property type="project" value="TreeGrafter"/>
</dbReference>
<dbReference type="PATRIC" id="fig|389348.3.peg.1125"/>
<sequence>MEMLHIPRATYRLQFNRYFTFKQALELVQYFRELGISDLYASPIFKSNPGSLHGYDVLDSNQIDPEIGTEEELQQLAGELRRNGMGLVIDIVPNHMCIADGNKWWSDVLENGPSSLYAQHFNIVWNPPKAELKNKVLLPVLDQQYGKVVDRQGFKIVCDGAAFLVEYGTRRFPLNPSTWPAILIPAIEKLKDELGASDSYLLELESIVTALDHLPNATETDPDKCIERHREKEIIKNRLKRLMEKGEKAPLIVEAVQESMRILSGNTEDLGSFNRLEELLRNQSYRLSFWSVTNDEINYKRFFDINELVSMQSENEAVFEDIHAFTLKIVAQGLVTGLRIDHVDGLFDPEQYFIRLQRRCAEVRHVTDKLADPFYMVVEKILVGEERLRSNWLVSGTTGYDFLNLVNGLFVLPEHREDILAIYEQFIRRNEEMDEVIYTCKKLILIVSMSSELHILARHLEEISEQHRWSRDYTLESLRTALREIIACFPVYRSYIRLNDVCVKEADLRCIVAAIDYAKRANPAGDLSIFDFIQSVLLLQDPPGLTEEQIAFRRLFVMRFQQLTGPVTAKGVEDTAFYRHYPLASLNEVGMDPSQFGTHRTDFHAKNQERKQNWPHTLLTTFTHDTKRSEDVRARMNVLSENPEAWQQALQCWSQLNKPFKVSLDNRKIPDHNEEYLLYQTLIGSWPLHEMDINSRPQYIDRINKYMLKALKEAKVHTSWTNPYEAYEKGIQEFIGKILNPGQDNPFLEDFTQFIKPIIKAGLFNSLAQIVLKMTCPGIPDFYQGSELWEFTLVDPDNRHPVDYSNRRQLLEMIKQKKELDHGAFVSHLIKTPEDGLIKLYVTSQLLNFRMRASKLFQEGDYHPIESAGKKARQAVAFSRSWGQEHLLIGVGRFFTRLTNPATTLPVGDVWEDTHLLVAPRLAGSYRDILSGQVVQIEADRPLFLFQAFAALPFFVLEKIL</sequence>
<dbReference type="InterPro" id="IPR012767">
    <property type="entry name" value="Trehalose_TreY"/>
</dbReference>
<proteinExistence type="predicted"/>
<dbReference type="EMBL" id="LN879502">
    <property type="protein sequence ID" value="CUI16645.1"/>
    <property type="molecule type" value="Genomic_DNA"/>
</dbReference>
<dbReference type="SUPFAM" id="SSF51445">
    <property type="entry name" value="(Trans)glycosidases"/>
    <property type="match status" value="1"/>
</dbReference>
<protein>
    <recommendedName>
        <fullName evidence="1">Glycosyl hydrolase family 13 catalytic domain-containing protein</fullName>
    </recommendedName>
</protein>
<dbReference type="PANTHER" id="PTHR10357:SF216">
    <property type="entry name" value="MALTOOLIGOSYL TREHALOSE SYNTHASE-RELATED"/>
    <property type="match status" value="1"/>
</dbReference>
<dbReference type="Gene3D" id="3.20.20.80">
    <property type="entry name" value="Glycosidases"/>
    <property type="match status" value="4"/>
</dbReference>
<dbReference type="SMART" id="SM00642">
    <property type="entry name" value="Aamy"/>
    <property type="match status" value="1"/>
</dbReference>
<dbReference type="InParanoid" id="A0A0U5JFG9"/>
<dbReference type="STRING" id="389348.PNK_1022"/>
<dbReference type="GO" id="GO:0005992">
    <property type="term" value="P:trehalose biosynthetic process"/>
    <property type="evidence" value="ECO:0007669"/>
    <property type="project" value="TreeGrafter"/>
</dbReference>
<dbReference type="KEGG" id="pnl:PNK_1022"/>
<dbReference type="InterPro" id="IPR017853">
    <property type="entry name" value="GH"/>
</dbReference>
<keyword evidence="3" id="KW-1185">Reference proteome</keyword>
<dbReference type="Pfam" id="PF00128">
    <property type="entry name" value="Alpha-amylase"/>
    <property type="match status" value="1"/>
</dbReference>
<dbReference type="InterPro" id="IPR006047">
    <property type="entry name" value="GH13_cat_dom"/>
</dbReference>
<evidence type="ECO:0000313" key="2">
    <source>
        <dbReference type="EMBL" id="CUI16645.1"/>
    </source>
</evidence>
<dbReference type="RefSeq" id="WP_059060694.1">
    <property type="nucleotide sequence ID" value="NZ_LN879502.1"/>
</dbReference>
<dbReference type="CDD" id="cd11336">
    <property type="entry name" value="AmyAc_MTSase"/>
    <property type="match status" value="1"/>
</dbReference>
<evidence type="ECO:0000259" key="1">
    <source>
        <dbReference type="SMART" id="SM00642"/>
    </source>
</evidence>
<dbReference type="AlphaFoldDB" id="A0A0U5JFG9"/>
<name>A0A0U5JFG9_9BACT</name>
<accession>A0A0U5JFG9</accession>
<feature type="domain" description="Glycosyl hydrolase family 13 catalytic" evidence="1">
    <location>
        <begin position="15"/>
        <end position="479"/>
    </location>
</feature>
<reference evidence="3" key="1">
    <citation type="submission" date="2015-09" db="EMBL/GenBank/DDBJ databases">
        <authorList>
            <person name="Bertelli C."/>
        </authorList>
    </citation>
    <scope>NUCLEOTIDE SEQUENCE [LARGE SCALE GENOMIC DNA]</scope>
    <source>
        <strain evidence="3">KNic</strain>
    </source>
</reference>